<proteinExistence type="predicted"/>
<evidence type="ECO:0008006" key="4">
    <source>
        <dbReference type="Google" id="ProtNLM"/>
    </source>
</evidence>
<dbReference type="Proteomes" id="UP001519332">
    <property type="component" value="Unassembled WGS sequence"/>
</dbReference>
<feature type="region of interest" description="Disordered" evidence="1">
    <location>
        <begin position="1"/>
        <end position="26"/>
    </location>
</feature>
<gene>
    <name evidence="2" type="ORF">JOF56_003747</name>
</gene>
<evidence type="ECO:0000256" key="1">
    <source>
        <dbReference type="SAM" id="MobiDB-lite"/>
    </source>
</evidence>
<comment type="caution">
    <text evidence="2">The sequence shown here is derived from an EMBL/GenBank/DDBJ whole genome shotgun (WGS) entry which is preliminary data.</text>
</comment>
<evidence type="ECO:0000313" key="2">
    <source>
        <dbReference type="EMBL" id="MBP2323362.1"/>
    </source>
</evidence>
<dbReference type="Pfam" id="PF02924">
    <property type="entry name" value="HDPD"/>
    <property type="match status" value="1"/>
</dbReference>
<name>A0ABS4TG16_9PSEU</name>
<dbReference type="InterPro" id="IPR004195">
    <property type="entry name" value="Head_decoration_D"/>
</dbReference>
<dbReference type="EMBL" id="JAGINW010000001">
    <property type="protein sequence ID" value="MBP2323362.1"/>
    <property type="molecule type" value="Genomic_DNA"/>
</dbReference>
<reference evidence="2 3" key="1">
    <citation type="submission" date="2021-03" db="EMBL/GenBank/DDBJ databases">
        <title>Sequencing the genomes of 1000 actinobacteria strains.</title>
        <authorList>
            <person name="Klenk H.-P."/>
        </authorList>
    </citation>
    <scope>NUCLEOTIDE SEQUENCE [LARGE SCALE GENOMIC DNA]</scope>
    <source>
        <strain evidence="2 3">DSM 46670</strain>
    </source>
</reference>
<keyword evidence="3" id="KW-1185">Reference proteome</keyword>
<protein>
    <recommendedName>
        <fullName evidence="4">K structural protein</fullName>
    </recommendedName>
</protein>
<evidence type="ECO:0000313" key="3">
    <source>
        <dbReference type="Proteomes" id="UP001519332"/>
    </source>
</evidence>
<organism evidence="2 3">
    <name type="scientific">Kibdelosporangium banguiense</name>
    <dbReference type="NCBI Taxonomy" id="1365924"/>
    <lineage>
        <taxon>Bacteria</taxon>
        <taxon>Bacillati</taxon>
        <taxon>Actinomycetota</taxon>
        <taxon>Actinomycetes</taxon>
        <taxon>Pseudonocardiales</taxon>
        <taxon>Pseudonocardiaceae</taxon>
        <taxon>Kibdelosporangium</taxon>
    </lineage>
</organism>
<sequence>MTNISVRKAPAVQSEDRSWLAGPHGTETNAMPGVTVDTALFPAGAKVNGYIKSGTVLGRVTATGLYGPYDSTANDGRQTPTGLLFQSIDTSHGEKTFGTAQLVHGFVFGSKLPGGAPAATVKAALPLIYFYA</sequence>
<accession>A0ABS4TG16</accession>
<dbReference type="RefSeq" id="WP_209639651.1">
    <property type="nucleotide sequence ID" value="NZ_JAGINW010000001.1"/>
</dbReference>